<dbReference type="OrthoDB" id="9789940at2"/>
<evidence type="ECO:0000256" key="1">
    <source>
        <dbReference type="RuleBase" id="RU363076"/>
    </source>
</evidence>
<reference evidence="2 3" key="1">
    <citation type="submission" date="2014-11" db="EMBL/GenBank/DDBJ databases">
        <title>Complete Genome Sequence of Pseudoalteromonas sp. Strain OCN003 Isolated from Kaneohe Bay, Oahu, Hawaii.</title>
        <authorList>
            <person name="Beurmann S."/>
            <person name="Videau P."/>
            <person name="Ushijima B."/>
            <person name="Smith A.M."/>
            <person name="Aeby G.S."/>
            <person name="Callahan S.M."/>
            <person name="Belcaid M."/>
        </authorList>
    </citation>
    <scope>NUCLEOTIDE SEQUENCE [LARGE SCALE GENOMIC DNA]</scope>
    <source>
        <strain evidence="2 3">OCN003</strain>
    </source>
</reference>
<dbReference type="AlphaFoldDB" id="A0A0A7EBX9"/>
<comment type="caution">
    <text evidence="1">Lacks conserved residue(s) required for the propagation of feature annotation.</text>
</comment>
<dbReference type="Proteomes" id="UP000030341">
    <property type="component" value="Chromosome 1"/>
</dbReference>
<keyword evidence="1" id="KW-1133">Transmembrane helix</keyword>
<evidence type="ECO:0000313" key="3">
    <source>
        <dbReference type="Proteomes" id="UP000030341"/>
    </source>
</evidence>
<dbReference type="PROSITE" id="PS50895">
    <property type="entry name" value="SURF1"/>
    <property type="match status" value="1"/>
</dbReference>
<dbReference type="HOGENOM" id="CLU_047737_2_2_6"/>
<proteinExistence type="inferred from homology"/>
<dbReference type="CDD" id="cd06662">
    <property type="entry name" value="SURF1"/>
    <property type="match status" value="1"/>
</dbReference>
<dbReference type="Pfam" id="PF02104">
    <property type="entry name" value="SURF1"/>
    <property type="match status" value="1"/>
</dbReference>
<accession>A0A0A7EBX9</accession>
<keyword evidence="1" id="KW-1003">Cell membrane</keyword>
<dbReference type="EMBL" id="CP009888">
    <property type="protein sequence ID" value="AIY64120.1"/>
    <property type="molecule type" value="Genomic_DNA"/>
</dbReference>
<dbReference type="GO" id="GO:0005886">
    <property type="term" value="C:plasma membrane"/>
    <property type="evidence" value="ECO:0007669"/>
    <property type="project" value="UniProtKB-SubCell"/>
</dbReference>
<keyword evidence="3" id="KW-1185">Reference proteome</keyword>
<dbReference type="eggNOG" id="COG3346">
    <property type="taxonomic scope" value="Bacteria"/>
</dbReference>
<protein>
    <recommendedName>
        <fullName evidence="1">SURF1-like protein</fullName>
    </recommendedName>
</protein>
<feature type="transmembrane region" description="Helical" evidence="1">
    <location>
        <begin position="213"/>
        <end position="232"/>
    </location>
</feature>
<dbReference type="KEGG" id="pseo:OM33_02350"/>
<name>A0A0A7EBX9_9GAMM</name>
<dbReference type="STRING" id="1348114.OM33_02350"/>
<gene>
    <name evidence="2" type="ORF">OM33_02350</name>
</gene>
<organism evidence="2 3">
    <name type="scientific">Pseudoalteromonas piratica</name>
    <dbReference type="NCBI Taxonomy" id="1348114"/>
    <lineage>
        <taxon>Bacteria</taxon>
        <taxon>Pseudomonadati</taxon>
        <taxon>Pseudomonadota</taxon>
        <taxon>Gammaproteobacteria</taxon>
        <taxon>Alteromonadales</taxon>
        <taxon>Pseudoalteromonadaceae</taxon>
        <taxon>Pseudoalteromonas</taxon>
    </lineage>
</organism>
<evidence type="ECO:0000313" key="2">
    <source>
        <dbReference type="EMBL" id="AIY64120.1"/>
    </source>
</evidence>
<sequence length="239" mass="27013">MRLTQNSAKSITLLVCTTTIALICTSLAVWQYQRSQQKLDIINKLDKLTKQGVLPWHQLASLPQDWVATGLNVSLAGALADQYWWLDNRVVNRQFGYDLIIAVKPLNSSRWWLVNMGWFAGSYQRETLPEVNLPQQLSLVGILKVSDFEGFNLANSRDEIQQGQRLQFISPQLASQLLEQEVAPYIIYANEQHAVGKYHYQVINMSPDKHRAYALQWILLALGAVVVGGAIYRKGGSNE</sequence>
<dbReference type="RefSeq" id="WP_038638252.1">
    <property type="nucleotide sequence ID" value="NZ_CP009888.1"/>
</dbReference>
<dbReference type="InterPro" id="IPR002994">
    <property type="entry name" value="Surf1/Shy1"/>
</dbReference>
<keyword evidence="1" id="KW-0812">Transmembrane</keyword>
<comment type="subcellular location">
    <subcellularLocation>
        <location evidence="1">Cell membrane</location>
        <topology evidence="1">Multi-pass membrane protein</topology>
    </subcellularLocation>
</comment>
<comment type="similarity">
    <text evidence="1">Belongs to the SURF1 family.</text>
</comment>
<keyword evidence="1" id="KW-0472">Membrane</keyword>